<proteinExistence type="inferred from homology"/>
<dbReference type="Proteomes" id="UP000285326">
    <property type="component" value="Unassembled WGS sequence"/>
</dbReference>
<dbReference type="Pfam" id="PF00696">
    <property type="entry name" value="AA_kinase"/>
    <property type="match status" value="1"/>
</dbReference>
<dbReference type="PANTHER" id="PTHR21499:SF59">
    <property type="entry name" value="ASPARTOKINASE"/>
    <property type="match status" value="1"/>
</dbReference>
<dbReference type="NCBIfam" id="TIGR00657">
    <property type="entry name" value="asp_kinases"/>
    <property type="match status" value="1"/>
</dbReference>
<dbReference type="GO" id="GO:0009090">
    <property type="term" value="P:homoserine biosynthetic process"/>
    <property type="evidence" value="ECO:0007669"/>
    <property type="project" value="TreeGrafter"/>
</dbReference>
<dbReference type="InterPro" id="IPR002912">
    <property type="entry name" value="ACT_dom"/>
</dbReference>
<sequence length="528" mass="58721">MAPALEESKGVCSTLEGRKRSNNIENYGRGWVVQKFGGTSIGKFANNIAEDIVRNGLEKSNIAVVCSARSSGKKVEGTTSRLLEILDLLRVANSTKDRDSWQYEKITNHYENLVRLICEDHIKAAQREIRDSNILSDLIKNIESECKEIFDYRIAAERWRLEINERTKDRMVSFGEKLSCQFLVAILEDRDVEAEVVDLADIIPPKVSKSVGQDFYRKLTEIFRERVFACGNRVPVITGFFGPVLGGLIDGDIGRGYTDLCASLVAVGLKANELQIWKEVDGIFTADPSKVPTARLLPTITPSEAAELTFYGSEVIHHLTMDQVINAEPPIQIRIKNVKKPSGDGTIILSEKKLCTRPLSHSRDPSLDSTRNVPRRPTAVTIKDEITVINVHSNKRSRSHGFFAKVFSILDKLHVSVDLISTSEVHVSLAIHTPSTSREDLHQAIIELQDCGEVSTRDHMSILSLVGADMRNMIGVAGKMFVTLGDSNINIEMISQGANEINISCVISAKEAKRAMSILHTNFFTFLE</sequence>
<dbReference type="PROSITE" id="PS00324">
    <property type="entry name" value="ASPARTOKINASE"/>
    <property type="match status" value="1"/>
</dbReference>
<dbReference type="InterPro" id="IPR036393">
    <property type="entry name" value="AceGlu_kinase-like_sf"/>
</dbReference>
<evidence type="ECO:0000256" key="6">
    <source>
        <dbReference type="ARBA" id="ARBA00047872"/>
    </source>
</evidence>
<reference evidence="9 10" key="1">
    <citation type="journal article" date="2018" name="BMC Genomics">
        <title>Comparative genome analyses reveal sequence features reflecting distinct modes of host-adaptation between dicot and monocot powdery mildew.</title>
        <authorList>
            <person name="Wu Y."/>
            <person name="Ma X."/>
            <person name="Pan Z."/>
            <person name="Kale S.D."/>
            <person name="Song Y."/>
            <person name="King H."/>
            <person name="Zhang Q."/>
            <person name="Presley C."/>
            <person name="Deng X."/>
            <person name="Wei C.I."/>
            <person name="Xiao S."/>
        </authorList>
    </citation>
    <scope>NUCLEOTIDE SEQUENCE [LARGE SCALE GENOMIC DNA]</scope>
    <source>
        <strain evidence="9">UMSG1</strain>
    </source>
</reference>
<evidence type="ECO:0000313" key="9">
    <source>
        <dbReference type="EMBL" id="RKF71619.1"/>
    </source>
</evidence>
<evidence type="ECO:0000259" key="8">
    <source>
        <dbReference type="PROSITE" id="PS51671"/>
    </source>
</evidence>
<evidence type="ECO:0000256" key="1">
    <source>
        <dbReference type="ARBA" id="ARBA00010122"/>
    </source>
</evidence>
<keyword evidence="3" id="KW-0547">Nucleotide-binding</keyword>
<dbReference type="Gene3D" id="3.30.70.260">
    <property type="match status" value="2"/>
</dbReference>
<comment type="similarity">
    <text evidence="1 7">Belongs to the aspartokinase family.</text>
</comment>
<dbReference type="InterPro" id="IPR001048">
    <property type="entry name" value="Asp/Glu/Uridylate_kinase"/>
</dbReference>
<comment type="catalytic activity">
    <reaction evidence="6 7">
        <text>L-aspartate + ATP = 4-phospho-L-aspartate + ADP</text>
        <dbReference type="Rhea" id="RHEA:23776"/>
        <dbReference type="ChEBI" id="CHEBI:29991"/>
        <dbReference type="ChEBI" id="CHEBI:30616"/>
        <dbReference type="ChEBI" id="CHEBI:57535"/>
        <dbReference type="ChEBI" id="CHEBI:456216"/>
        <dbReference type="EC" id="2.7.2.4"/>
    </reaction>
</comment>
<keyword evidence="4 7" id="KW-0418">Kinase</keyword>
<dbReference type="FunFam" id="3.40.1160.10:FF:000023">
    <property type="entry name" value="Probable aspartokinase"/>
    <property type="match status" value="1"/>
</dbReference>
<accession>A0A420IAR1</accession>
<dbReference type="InterPro" id="IPR001341">
    <property type="entry name" value="Asp_kinase"/>
</dbReference>
<evidence type="ECO:0000313" key="10">
    <source>
        <dbReference type="Proteomes" id="UP000285326"/>
    </source>
</evidence>
<dbReference type="Gene3D" id="3.40.1160.10">
    <property type="entry name" value="Acetylglutamate kinase-like"/>
    <property type="match status" value="1"/>
</dbReference>
<dbReference type="EMBL" id="MCBS01025067">
    <property type="protein sequence ID" value="RKF71619.1"/>
    <property type="molecule type" value="Genomic_DNA"/>
</dbReference>
<comment type="caution">
    <text evidence="9">The sequence shown here is derived from an EMBL/GenBank/DDBJ whole genome shotgun (WGS) entry which is preliminary data.</text>
</comment>
<dbReference type="GO" id="GO:0005524">
    <property type="term" value="F:ATP binding"/>
    <property type="evidence" value="ECO:0007669"/>
    <property type="project" value="UniProtKB-KW"/>
</dbReference>
<name>A0A420IAR1_9PEZI</name>
<dbReference type="InterPro" id="IPR045865">
    <property type="entry name" value="ACT-like_dom_sf"/>
</dbReference>
<dbReference type="PROSITE" id="PS51671">
    <property type="entry name" value="ACT"/>
    <property type="match status" value="1"/>
</dbReference>
<dbReference type="InterPro" id="IPR054352">
    <property type="entry name" value="ACT_Aspartokinase"/>
</dbReference>
<feature type="domain" description="ACT" evidence="8">
    <location>
        <begin position="465"/>
        <end position="528"/>
    </location>
</feature>
<organism evidence="9 10">
    <name type="scientific">Golovinomyces cichoracearum</name>
    <dbReference type="NCBI Taxonomy" id="62708"/>
    <lineage>
        <taxon>Eukaryota</taxon>
        <taxon>Fungi</taxon>
        <taxon>Dikarya</taxon>
        <taxon>Ascomycota</taxon>
        <taxon>Pezizomycotina</taxon>
        <taxon>Leotiomycetes</taxon>
        <taxon>Erysiphales</taxon>
        <taxon>Erysiphaceae</taxon>
        <taxon>Golovinomyces</taxon>
    </lineage>
</organism>
<evidence type="ECO:0000256" key="5">
    <source>
        <dbReference type="ARBA" id="ARBA00022840"/>
    </source>
</evidence>
<protein>
    <recommendedName>
        <fullName evidence="7">Aspartokinase</fullName>
        <ecNumber evidence="7">2.7.2.4</ecNumber>
    </recommendedName>
</protein>
<dbReference type="PANTHER" id="PTHR21499">
    <property type="entry name" value="ASPARTATE KINASE"/>
    <property type="match status" value="1"/>
</dbReference>
<keyword evidence="2 7" id="KW-0808">Transferase</keyword>
<dbReference type="GO" id="GO:0004072">
    <property type="term" value="F:aspartate kinase activity"/>
    <property type="evidence" value="ECO:0007669"/>
    <property type="project" value="UniProtKB-EC"/>
</dbReference>
<evidence type="ECO:0000256" key="3">
    <source>
        <dbReference type="ARBA" id="ARBA00022741"/>
    </source>
</evidence>
<dbReference type="SUPFAM" id="SSF55021">
    <property type="entry name" value="ACT-like"/>
    <property type="match status" value="2"/>
</dbReference>
<evidence type="ECO:0000256" key="4">
    <source>
        <dbReference type="ARBA" id="ARBA00022777"/>
    </source>
</evidence>
<dbReference type="GO" id="GO:0005829">
    <property type="term" value="C:cytosol"/>
    <property type="evidence" value="ECO:0007669"/>
    <property type="project" value="TreeGrafter"/>
</dbReference>
<dbReference type="AlphaFoldDB" id="A0A420IAR1"/>
<gene>
    <name evidence="9" type="ORF">GcM1_250053</name>
</gene>
<dbReference type="InterPro" id="IPR018042">
    <property type="entry name" value="Aspartate_kinase_CS"/>
</dbReference>
<dbReference type="EC" id="2.7.2.4" evidence="7"/>
<evidence type="ECO:0000256" key="7">
    <source>
        <dbReference type="RuleBase" id="RU003448"/>
    </source>
</evidence>
<keyword evidence="5" id="KW-0067">ATP-binding</keyword>
<dbReference type="GO" id="GO:0009089">
    <property type="term" value="P:lysine biosynthetic process via diaminopimelate"/>
    <property type="evidence" value="ECO:0007669"/>
    <property type="project" value="TreeGrafter"/>
</dbReference>
<dbReference type="SUPFAM" id="SSF53633">
    <property type="entry name" value="Carbamate kinase-like"/>
    <property type="match status" value="1"/>
</dbReference>
<dbReference type="Pfam" id="PF22468">
    <property type="entry name" value="ACT_9"/>
    <property type="match status" value="1"/>
</dbReference>
<evidence type="ECO:0000256" key="2">
    <source>
        <dbReference type="ARBA" id="ARBA00022679"/>
    </source>
</evidence>